<gene>
    <name evidence="2" type="ORF">C445_14377</name>
    <name evidence="1" type="ORF">CHINAEXTREME_18020</name>
</gene>
<evidence type="ECO:0000313" key="4">
    <source>
        <dbReference type="Proteomes" id="UP000186547"/>
    </source>
</evidence>
<dbReference type="EMBL" id="AOLZ01000044">
    <property type="protein sequence ID" value="EMA31676.1"/>
    <property type="molecule type" value="Genomic_DNA"/>
</dbReference>
<dbReference type="eggNOG" id="arCOG02797">
    <property type="taxonomic scope" value="Archaea"/>
</dbReference>
<dbReference type="SUPFAM" id="SSF69025">
    <property type="entry name" value="Hypothetical protein MTH865"/>
    <property type="match status" value="1"/>
</dbReference>
<dbReference type="Proteomes" id="UP000186547">
    <property type="component" value="Chromosome"/>
</dbReference>
<dbReference type="InterPro" id="IPR024093">
    <property type="entry name" value="Uncharacterised_MTH865"/>
</dbReference>
<evidence type="ECO:0000313" key="1">
    <source>
        <dbReference type="EMBL" id="APW99550.1"/>
    </source>
</evidence>
<dbReference type="RefSeq" id="WP_007142585.1">
    <property type="nucleotide sequence ID" value="NZ_AOLZ01000044.1"/>
</dbReference>
<organism evidence="2 3">
    <name type="scientific">Natronobacterium lacisalsi AJ5</name>
    <dbReference type="NCBI Taxonomy" id="358396"/>
    <lineage>
        <taxon>Archaea</taxon>
        <taxon>Methanobacteriati</taxon>
        <taxon>Methanobacteriota</taxon>
        <taxon>Stenosarchaea group</taxon>
        <taxon>Halobacteria</taxon>
        <taxon>Halobacteriales</taxon>
        <taxon>Natrialbaceae</taxon>
        <taxon>Natronobacterium</taxon>
    </lineage>
</organism>
<dbReference type="STRING" id="358396.CHINAEXTREME_18020"/>
<evidence type="ECO:0000313" key="2">
    <source>
        <dbReference type="EMBL" id="EMA31676.1"/>
    </source>
</evidence>
<dbReference type="EMBL" id="CP019285">
    <property type="protein sequence ID" value="APW99550.1"/>
    <property type="molecule type" value="Genomic_DNA"/>
</dbReference>
<protein>
    <recommendedName>
        <fullName evidence="5">MTH865-like family protein</fullName>
    </recommendedName>
</protein>
<dbReference type="GeneID" id="30923062"/>
<keyword evidence="3" id="KW-1185">Reference proteome</keyword>
<dbReference type="InterPro" id="IPR036825">
    <property type="entry name" value="MTH865-like_sf"/>
</dbReference>
<dbReference type="KEGG" id="hlc:CHINAEXTREME18020"/>
<reference evidence="2 3" key="2">
    <citation type="journal article" date="2014" name="PLoS Genet.">
        <title>Phylogenetically driven sequencing of extremely halophilic archaea reveals strategies for static and dynamic osmo-response.</title>
        <authorList>
            <person name="Becker E.A."/>
            <person name="Seitzer P.M."/>
            <person name="Tritt A."/>
            <person name="Larsen D."/>
            <person name="Krusor M."/>
            <person name="Yao A.I."/>
            <person name="Wu D."/>
            <person name="Madern D."/>
            <person name="Eisen J.A."/>
            <person name="Darling A.E."/>
            <person name="Facciotti M.T."/>
        </authorList>
    </citation>
    <scope>NUCLEOTIDE SEQUENCE [LARGE SCALE GENOMIC DNA]</scope>
    <source>
        <strain evidence="2 3">AJ5</strain>
    </source>
</reference>
<name>M0LDK6_NATLA</name>
<reference evidence="1 4" key="1">
    <citation type="journal article" date="2011" name="J. Bacteriol.">
        <title>Genome sequence of Halobiforma lacisalsi AJ5, an extremely halophilic archaeon which harbors a bop gene.</title>
        <authorList>
            <person name="Jiang X."/>
            <person name="Wang S."/>
            <person name="Cheng H."/>
            <person name="Huo Y."/>
            <person name="Zhang X."/>
            <person name="Zhu X."/>
            <person name="Han X."/>
            <person name="Ni P."/>
            <person name="Wu M."/>
        </authorList>
    </citation>
    <scope>NUCLEOTIDE SEQUENCE [LARGE SCALE GENOMIC DNA]</scope>
    <source>
        <strain evidence="1 4">AJ5</strain>
    </source>
</reference>
<accession>M0LDK6</accession>
<proteinExistence type="predicted"/>
<reference evidence="1" key="3">
    <citation type="submission" date="2017-01" db="EMBL/GenBank/DDBJ databases">
        <authorList>
            <person name="Mah S.A."/>
            <person name="Swanson W.J."/>
            <person name="Moy G.W."/>
            <person name="Vacquier V.D."/>
        </authorList>
    </citation>
    <scope>NUCLEOTIDE SEQUENCE</scope>
    <source>
        <strain evidence="1">AJ5</strain>
    </source>
</reference>
<dbReference type="Proteomes" id="UP000011555">
    <property type="component" value="Unassembled WGS sequence"/>
</dbReference>
<evidence type="ECO:0000313" key="3">
    <source>
        <dbReference type="Proteomes" id="UP000011555"/>
    </source>
</evidence>
<evidence type="ECO:0008006" key="5">
    <source>
        <dbReference type="Google" id="ProtNLM"/>
    </source>
</evidence>
<dbReference type="AlphaFoldDB" id="M0LDK6"/>
<sequence>MTEPDVSDIREQLVDAFDGADYPVTTPMDLLPALPNGPATTFESGEFSMSMMQIHSTADVDPKERFPYESPEALADDIIDGLQDAGELPE</sequence>
<dbReference type="Gene3D" id="1.10.238.80">
    <property type="entry name" value="MTH865-like"/>
    <property type="match status" value="1"/>
</dbReference>
<dbReference type="Pfam" id="PF07747">
    <property type="entry name" value="MTH865"/>
    <property type="match status" value="1"/>
</dbReference>